<keyword evidence="2" id="KW-1185">Reference proteome</keyword>
<gene>
    <name evidence="1" type="ORF">SDJN03_17101</name>
</gene>
<protein>
    <submittedName>
        <fullName evidence="1">Uncharacterized protein</fullName>
    </submittedName>
</protein>
<organism evidence="1 2">
    <name type="scientific">Cucurbita argyrosperma subsp. sororia</name>
    <dbReference type="NCBI Taxonomy" id="37648"/>
    <lineage>
        <taxon>Eukaryota</taxon>
        <taxon>Viridiplantae</taxon>
        <taxon>Streptophyta</taxon>
        <taxon>Embryophyta</taxon>
        <taxon>Tracheophyta</taxon>
        <taxon>Spermatophyta</taxon>
        <taxon>Magnoliopsida</taxon>
        <taxon>eudicotyledons</taxon>
        <taxon>Gunneridae</taxon>
        <taxon>Pentapetalae</taxon>
        <taxon>rosids</taxon>
        <taxon>fabids</taxon>
        <taxon>Cucurbitales</taxon>
        <taxon>Cucurbitaceae</taxon>
        <taxon>Cucurbiteae</taxon>
        <taxon>Cucurbita</taxon>
    </lineage>
</organism>
<name>A0AAV6MYL3_9ROSI</name>
<dbReference type="Proteomes" id="UP000685013">
    <property type="component" value="Chromosome 11"/>
</dbReference>
<sequence>MFGRAGRSSLECQKRWLVFLVLSNQRMRPFLLCCLPVEKASICRCVWIERKLGIDIDPSAYPEYWKEINGFSLLDFPITVSNLHWHKDLLTATSTTYNEFTKTRLRGVRDR</sequence>
<evidence type="ECO:0000313" key="1">
    <source>
        <dbReference type="EMBL" id="KAG6588536.1"/>
    </source>
</evidence>
<dbReference type="AlphaFoldDB" id="A0AAV6MYL3"/>
<accession>A0AAV6MYL3</accession>
<proteinExistence type="predicted"/>
<dbReference type="EMBL" id="JAGKQH010000011">
    <property type="protein sequence ID" value="KAG6588536.1"/>
    <property type="molecule type" value="Genomic_DNA"/>
</dbReference>
<feature type="non-terminal residue" evidence="1">
    <location>
        <position position="1"/>
    </location>
</feature>
<comment type="caution">
    <text evidence="1">The sequence shown here is derived from an EMBL/GenBank/DDBJ whole genome shotgun (WGS) entry which is preliminary data.</text>
</comment>
<evidence type="ECO:0000313" key="2">
    <source>
        <dbReference type="Proteomes" id="UP000685013"/>
    </source>
</evidence>
<reference evidence="1 2" key="1">
    <citation type="journal article" date="2021" name="Hortic Res">
        <title>The domestication of Cucurbita argyrosperma as revealed by the genome of its wild relative.</title>
        <authorList>
            <person name="Barrera-Redondo J."/>
            <person name="Sanchez-de la Vega G."/>
            <person name="Aguirre-Liguori J.A."/>
            <person name="Castellanos-Morales G."/>
            <person name="Gutierrez-Guerrero Y.T."/>
            <person name="Aguirre-Dugua X."/>
            <person name="Aguirre-Planter E."/>
            <person name="Tenaillon M.I."/>
            <person name="Lira-Saade R."/>
            <person name="Eguiarte L.E."/>
        </authorList>
    </citation>
    <scope>NUCLEOTIDE SEQUENCE [LARGE SCALE GENOMIC DNA]</scope>
    <source>
        <strain evidence="1">JBR-2021</strain>
    </source>
</reference>